<protein>
    <submittedName>
        <fullName evidence="2">Uncharacterized protein</fullName>
    </submittedName>
</protein>
<gene>
    <name evidence="2" type="ORF">LCGC14_0439570</name>
</gene>
<proteinExistence type="predicted"/>
<dbReference type="AlphaFoldDB" id="A0A0F9SRV7"/>
<evidence type="ECO:0000256" key="1">
    <source>
        <dbReference type="SAM" id="Phobius"/>
    </source>
</evidence>
<feature type="transmembrane region" description="Helical" evidence="1">
    <location>
        <begin position="79"/>
        <end position="102"/>
    </location>
</feature>
<keyword evidence="1" id="KW-0812">Transmembrane</keyword>
<name>A0A0F9SRV7_9ZZZZ</name>
<feature type="transmembrane region" description="Helical" evidence="1">
    <location>
        <begin position="7"/>
        <end position="26"/>
    </location>
</feature>
<feature type="transmembrane region" description="Helical" evidence="1">
    <location>
        <begin position="46"/>
        <end position="67"/>
    </location>
</feature>
<keyword evidence="1" id="KW-0472">Membrane</keyword>
<accession>A0A0F9SRV7</accession>
<evidence type="ECO:0000313" key="2">
    <source>
        <dbReference type="EMBL" id="KKN69654.1"/>
    </source>
</evidence>
<keyword evidence="1" id="KW-1133">Transmembrane helix</keyword>
<organism evidence="2">
    <name type="scientific">marine sediment metagenome</name>
    <dbReference type="NCBI Taxonomy" id="412755"/>
    <lineage>
        <taxon>unclassified sequences</taxon>
        <taxon>metagenomes</taxon>
        <taxon>ecological metagenomes</taxon>
    </lineage>
</organism>
<comment type="caution">
    <text evidence="2">The sequence shown here is derived from an EMBL/GenBank/DDBJ whole genome shotgun (WGS) entry which is preliminary data.</text>
</comment>
<dbReference type="EMBL" id="LAZR01000422">
    <property type="protein sequence ID" value="KKN69654.1"/>
    <property type="molecule type" value="Genomic_DNA"/>
</dbReference>
<reference evidence="2" key="1">
    <citation type="journal article" date="2015" name="Nature">
        <title>Complex archaea that bridge the gap between prokaryotes and eukaryotes.</title>
        <authorList>
            <person name="Spang A."/>
            <person name="Saw J.H."/>
            <person name="Jorgensen S.L."/>
            <person name="Zaremba-Niedzwiedzka K."/>
            <person name="Martijn J."/>
            <person name="Lind A.E."/>
            <person name="van Eijk R."/>
            <person name="Schleper C."/>
            <person name="Guy L."/>
            <person name="Ettema T.J."/>
        </authorList>
    </citation>
    <scope>NUCLEOTIDE SEQUENCE</scope>
</reference>
<feature type="transmembrane region" description="Helical" evidence="1">
    <location>
        <begin position="108"/>
        <end position="129"/>
    </location>
</feature>
<sequence>MGKLVTYLSILIFIDILFLITGQLDISSGTSVITGAILDPSAFKTSVFFLIFLGVAGIAGLLATSGVTTGTLVTATNVLAFILMATAMIGLLGDFITVFVYLNSQNPVLAKVVMAPIIMLFAVTIAEWLRGKD</sequence>